<dbReference type="InterPro" id="IPR001214">
    <property type="entry name" value="SET_dom"/>
</dbReference>
<dbReference type="OrthoDB" id="438641at2759"/>
<dbReference type="SMART" id="SM00028">
    <property type="entry name" value="TPR"/>
    <property type="match status" value="3"/>
</dbReference>
<comment type="caution">
    <text evidence="3">The sequence shown here is derived from an EMBL/GenBank/DDBJ whole genome shotgun (WGS) entry which is preliminary data.</text>
</comment>
<name>A0A433DL87_9FUNG</name>
<evidence type="ECO:0000313" key="3">
    <source>
        <dbReference type="EMBL" id="RUP51644.1"/>
    </source>
</evidence>
<dbReference type="SUPFAM" id="SSF48452">
    <property type="entry name" value="TPR-like"/>
    <property type="match status" value="1"/>
</dbReference>
<reference evidence="3 4" key="1">
    <citation type="journal article" date="2018" name="New Phytol.">
        <title>Phylogenomics of Endogonaceae and evolution of mycorrhizas within Mucoromycota.</title>
        <authorList>
            <person name="Chang Y."/>
            <person name="Desiro A."/>
            <person name="Na H."/>
            <person name="Sandor L."/>
            <person name="Lipzen A."/>
            <person name="Clum A."/>
            <person name="Barry K."/>
            <person name="Grigoriev I.V."/>
            <person name="Martin F.M."/>
            <person name="Stajich J.E."/>
            <person name="Smith M.E."/>
            <person name="Bonito G."/>
            <person name="Spatafora J.W."/>
        </authorList>
    </citation>
    <scope>NUCLEOTIDE SEQUENCE [LARGE SCALE GENOMIC DNA]</scope>
    <source>
        <strain evidence="3 4">GMNB39</strain>
    </source>
</reference>
<organism evidence="3 4">
    <name type="scientific">Jimgerdemannia flammicorona</name>
    <dbReference type="NCBI Taxonomy" id="994334"/>
    <lineage>
        <taxon>Eukaryota</taxon>
        <taxon>Fungi</taxon>
        <taxon>Fungi incertae sedis</taxon>
        <taxon>Mucoromycota</taxon>
        <taxon>Mucoromycotina</taxon>
        <taxon>Endogonomycetes</taxon>
        <taxon>Endogonales</taxon>
        <taxon>Endogonaceae</taxon>
        <taxon>Jimgerdemannia</taxon>
    </lineage>
</organism>
<dbReference type="SUPFAM" id="SSF82199">
    <property type="entry name" value="SET domain"/>
    <property type="match status" value="1"/>
</dbReference>
<dbReference type="PANTHER" id="PTHR47643:SF2">
    <property type="entry name" value="TPR DOMAIN PROTEIN (AFU_ORTHOLOGUE AFUA_5G12710)"/>
    <property type="match status" value="1"/>
</dbReference>
<dbReference type="AlphaFoldDB" id="A0A433DL87"/>
<keyword evidence="4" id="KW-1185">Reference proteome</keyword>
<dbReference type="Proteomes" id="UP000268093">
    <property type="component" value="Unassembled WGS sequence"/>
</dbReference>
<gene>
    <name evidence="3" type="ORF">BC936DRAFT_146778</name>
</gene>
<dbReference type="PROSITE" id="PS50280">
    <property type="entry name" value="SET"/>
    <property type="match status" value="1"/>
</dbReference>
<dbReference type="PROSITE" id="PS50005">
    <property type="entry name" value="TPR"/>
    <property type="match status" value="1"/>
</dbReference>
<feature type="domain" description="SET" evidence="2">
    <location>
        <begin position="320"/>
        <end position="496"/>
    </location>
</feature>
<dbReference type="PANTHER" id="PTHR47643">
    <property type="entry name" value="TPR DOMAIN PROTEIN (AFU_ORTHOLOGUE AFUA_5G12710)"/>
    <property type="match status" value="1"/>
</dbReference>
<dbReference type="InterPro" id="IPR053209">
    <property type="entry name" value="Gramillin-biosynth_MTr"/>
</dbReference>
<sequence>MLKNILDRKDIFSYTNTLVERHPHTPNAALRSLKRTTFTQLRLGEVHLGQVLVCRTIVKPFKAVSVMVVAEDPIVVGDSAPTVVGTGRLALYNFVDFSGSHSDMSRWLPVGTILFIKEPYYKMANDGLPMVRCDDPAGVIVVPDSVVSRYSILAGLRWADTLPTSPMSYGSESVSNLQRKGTEHLDRKDYISAIDYFTKALKLEPKNVSLLLSRAQAHLLLQQFQQVLKDVEAAVKIDGYNTKIQLLRAEALLGLKQNAEASEILEKLAQVDAGNAKVGDLLRKIREAGMYKSGHYDIISIFQEARSTRPPYLNHADYVGPVRVAEIPRKGPRIVATGDIEEGTLLLCSKAYAVAFGSELPASTVSQSGLVTRVACRLQQEPWTAADLYKLYAGSTTSHAFIERHDAKKMQVDMNHITNIVRVNAFVPDVDRLPRSSADSSEQARPSDPGKGLWLLPSFLHHSCFANALHLTIGDLLFVRAMRHIAKDEEVSVTFMSVLEPYYKRRRFLQERGLGECVCQLCISERVQQPRILDRRVQLLHEFDKMRGDVEAGGPDVLTRLKKLVSDLRMTYPRAEHLLQKQLQISMIRPLSALADLLSNGDYEEALSVLLELVEIEPRCGEIAHKRVDTAMRIAKMYHALKKIDGTKQWMDVSRKECEVIYGIENGGKIWEMYIYTRIGLI</sequence>
<dbReference type="InterPro" id="IPR011990">
    <property type="entry name" value="TPR-like_helical_dom_sf"/>
</dbReference>
<keyword evidence="1" id="KW-0802">TPR repeat</keyword>
<dbReference type="EMBL" id="RBNI01000561">
    <property type="protein sequence ID" value="RUP51644.1"/>
    <property type="molecule type" value="Genomic_DNA"/>
</dbReference>
<evidence type="ECO:0000313" key="4">
    <source>
        <dbReference type="Proteomes" id="UP000268093"/>
    </source>
</evidence>
<dbReference type="Gene3D" id="1.25.40.10">
    <property type="entry name" value="Tetratricopeptide repeat domain"/>
    <property type="match status" value="2"/>
</dbReference>
<proteinExistence type="predicted"/>
<evidence type="ECO:0000256" key="1">
    <source>
        <dbReference type="PROSITE-ProRule" id="PRU00339"/>
    </source>
</evidence>
<dbReference type="Pfam" id="PF13181">
    <property type="entry name" value="TPR_8"/>
    <property type="match status" value="1"/>
</dbReference>
<protein>
    <recommendedName>
        <fullName evidence="2">SET domain-containing protein</fullName>
    </recommendedName>
</protein>
<evidence type="ECO:0000259" key="2">
    <source>
        <dbReference type="PROSITE" id="PS50280"/>
    </source>
</evidence>
<dbReference type="InterPro" id="IPR046341">
    <property type="entry name" value="SET_dom_sf"/>
</dbReference>
<dbReference type="InterPro" id="IPR019734">
    <property type="entry name" value="TPR_rpt"/>
</dbReference>
<dbReference type="Gene3D" id="2.170.270.10">
    <property type="entry name" value="SET domain"/>
    <property type="match status" value="1"/>
</dbReference>
<dbReference type="Pfam" id="PF00856">
    <property type="entry name" value="SET"/>
    <property type="match status" value="1"/>
</dbReference>
<accession>A0A433DL87</accession>
<feature type="repeat" description="TPR" evidence="1">
    <location>
        <begin position="174"/>
        <end position="207"/>
    </location>
</feature>